<dbReference type="Proteomes" id="UP000283090">
    <property type="component" value="Unassembled WGS sequence"/>
</dbReference>
<gene>
    <name evidence="1" type="ORF">DFL_001970</name>
</gene>
<comment type="caution">
    <text evidence="1">The sequence shown here is derived from an EMBL/GenBank/DDBJ whole genome shotgun (WGS) entry which is preliminary data.</text>
</comment>
<protein>
    <submittedName>
        <fullName evidence="1">Uncharacterized protein</fullName>
    </submittedName>
</protein>
<evidence type="ECO:0000313" key="1">
    <source>
        <dbReference type="EMBL" id="RVD87759.1"/>
    </source>
</evidence>
<dbReference type="GeneID" id="93584281"/>
<dbReference type="RefSeq" id="XP_067493303.1">
    <property type="nucleotide sequence ID" value="XM_067630683.1"/>
</dbReference>
<accession>A0A437A971</accession>
<reference evidence="1 2" key="1">
    <citation type="submission" date="2019-01" db="EMBL/GenBank/DDBJ databases">
        <title>Intercellular communication is required for trap formation in the nematode-trapping fungus Duddingtonia flagrans.</title>
        <authorList>
            <person name="Youssar L."/>
            <person name="Wernet V."/>
            <person name="Hensel N."/>
            <person name="Hildebrandt H.-G."/>
            <person name="Fischer R."/>
        </authorList>
    </citation>
    <scope>NUCLEOTIDE SEQUENCE [LARGE SCALE GENOMIC DNA]</scope>
    <source>
        <strain evidence="1 2">CBS H-5679</strain>
    </source>
</reference>
<dbReference type="AlphaFoldDB" id="A0A437A971"/>
<dbReference type="EMBL" id="SAEB01000003">
    <property type="protein sequence ID" value="RVD87759.1"/>
    <property type="molecule type" value="Genomic_DNA"/>
</dbReference>
<organism evidence="1 2">
    <name type="scientific">Arthrobotrys flagrans</name>
    <name type="common">Nematode-trapping fungus</name>
    <name type="synonym">Trichothecium flagrans</name>
    <dbReference type="NCBI Taxonomy" id="97331"/>
    <lineage>
        <taxon>Eukaryota</taxon>
        <taxon>Fungi</taxon>
        <taxon>Dikarya</taxon>
        <taxon>Ascomycota</taxon>
        <taxon>Pezizomycotina</taxon>
        <taxon>Orbiliomycetes</taxon>
        <taxon>Orbiliales</taxon>
        <taxon>Orbiliaceae</taxon>
        <taxon>Arthrobotrys</taxon>
    </lineage>
</organism>
<dbReference type="VEuPathDB" id="FungiDB:DFL_001970"/>
<name>A0A437A971_ARTFL</name>
<keyword evidence="2" id="KW-1185">Reference proteome</keyword>
<sequence>MTTRLLKPCFAKATNILLEHTIPLLEWSDQAILFWGYLITVSVYDFVIQNPLIEGAMHHLESPHIGFKHIDPPLSEKQKGPLGTLGYHFIYKDDNKSQPTILHLMPNL</sequence>
<evidence type="ECO:0000313" key="2">
    <source>
        <dbReference type="Proteomes" id="UP000283090"/>
    </source>
</evidence>
<proteinExistence type="predicted"/>